<dbReference type="InterPro" id="IPR051448">
    <property type="entry name" value="CdaR-like_regulators"/>
</dbReference>
<reference evidence="4" key="1">
    <citation type="journal article" date="2019" name="Int. J. Syst. Evol. Microbiol.">
        <title>The Global Catalogue of Microorganisms (GCM) 10K type strain sequencing project: providing services to taxonomists for standard genome sequencing and annotation.</title>
        <authorList>
            <consortium name="The Broad Institute Genomics Platform"/>
            <consortium name="The Broad Institute Genome Sequencing Center for Infectious Disease"/>
            <person name="Wu L."/>
            <person name="Ma J."/>
        </authorList>
    </citation>
    <scope>NUCLEOTIDE SEQUENCE [LARGE SCALE GENOMIC DNA]</scope>
    <source>
        <strain evidence="4">JCM 18952</strain>
    </source>
</reference>
<feature type="domain" description="RsbT co-antagonist protein RsbRD N-terminal" evidence="2">
    <location>
        <begin position="32"/>
        <end position="164"/>
    </location>
</feature>
<sequence>MELIQVPNTSELKCDPEWLRLIAQLRERRAALVEDFQVRFPAEHFYDDKVSSEEIRSLIGSTMDMYLILLGGGKIVAELERLPFELGRRRARQGVSAEQLLEGVRTNSRVIWNALREIATDKTMGALVRNTDAVLGLVEWHVQAVQSSYLREEELLNRYSAQRRQRTLAKIFTDPLPDRNELISIALDLGVGIDAVFDVSLQLGPHEMDCRVCESHESPVYVHELIGGTCHFSPCATGSFDNLPPHMHIACIPSVAGLAKLPDAVQAGLAIVEARASRRPSAVAIDSAWPAVAWKNLVQSIPAELLPIDLDGIAGVPRHDRQRLVETVSTYSHTGSIKETAEAHFCHRNTVVKRLARFEQLTGANLGIPIQAALAILAITSINDDLADPC</sequence>
<dbReference type="PANTHER" id="PTHR33744">
    <property type="entry name" value="CARBOHYDRATE DIACID REGULATOR"/>
    <property type="match status" value="1"/>
</dbReference>
<evidence type="ECO:0000259" key="1">
    <source>
        <dbReference type="Pfam" id="PF13556"/>
    </source>
</evidence>
<organism evidence="3 4">
    <name type="scientific">Paeniglutamicibacter antarcticus</name>
    <dbReference type="NCBI Taxonomy" id="494023"/>
    <lineage>
        <taxon>Bacteria</taxon>
        <taxon>Bacillati</taxon>
        <taxon>Actinomycetota</taxon>
        <taxon>Actinomycetes</taxon>
        <taxon>Micrococcales</taxon>
        <taxon>Micrococcaceae</taxon>
        <taxon>Paeniglutamicibacter</taxon>
    </lineage>
</organism>
<dbReference type="InterPro" id="IPR025751">
    <property type="entry name" value="RsbRD_N_dom"/>
</dbReference>
<evidence type="ECO:0000313" key="3">
    <source>
        <dbReference type="EMBL" id="GAA5225497.1"/>
    </source>
</evidence>
<gene>
    <name evidence="3" type="ORF">GCM10025778_00270</name>
</gene>
<evidence type="ECO:0000313" key="4">
    <source>
        <dbReference type="Proteomes" id="UP001501257"/>
    </source>
</evidence>
<dbReference type="Pfam" id="PF13556">
    <property type="entry name" value="HTH_30"/>
    <property type="match status" value="1"/>
</dbReference>
<comment type="caution">
    <text evidence="3">The sequence shown here is derived from an EMBL/GenBank/DDBJ whole genome shotgun (WGS) entry which is preliminary data.</text>
</comment>
<dbReference type="RefSeq" id="WP_210101953.1">
    <property type="nucleotide sequence ID" value="NZ_BAABLK010000002.1"/>
</dbReference>
<dbReference type="Gene3D" id="1.10.10.2840">
    <property type="entry name" value="PucR C-terminal helix-turn-helix domain"/>
    <property type="match status" value="1"/>
</dbReference>
<protein>
    <submittedName>
        <fullName evidence="3">Helix-turn-helix domain-containing protein</fullName>
    </submittedName>
</protein>
<dbReference type="EMBL" id="BAABLK010000002">
    <property type="protein sequence ID" value="GAA5225497.1"/>
    <property type="molecule type" value="Genomic_DNA"/>
</dbReference>
<dbReference type="InterPro" id="IPR025736">
    <property type="entry name" value="PucR_C-HTH_dom"/>
</dbReference>
<dbReference type="Proteomes" id="UP001501257">
    <property type="component" value="Unassembled WGS sequence"/>
</dbReference>
<dbReference type="Pfam" id="PF14361">
    <property type="entry name" value="RsbRD_N"/>
    <property type="match status" value="1"/>
</dbReference>
<dbReference type="InterPro" id="IPR042070">
    <property type="entry name" value="PucR_C-HTH_sf"/>
</dbReference>
<feature type="domain" description="PucR C-terminal helix-turn-helix" evidence="1">
    <location>
        <begin position="324"/>
        <end position="373"/>
    </location>
</feature>
<evidence type="ECO:0000259" key="2">
    <source>
        <dbReference type="Pfam" id="PF14361"/>
    </source>
</evidence>
<keyword evidence="4" id="KW-1185">Reference proteome</keyword>
<name>A0ABP9TG11_9MICC</name>
<proteinExistence type="predicted"/>
<accession>A0ABP9TG11</accession>
<dbReference type="PANTHER" id="PTHR33744:SF15">
    <property type="entry name" value="CARBOHYDRATE DIACID REGULATOR"/>
    <property type="match status" value="1"/>
</dbReference>